<dbReference type="SUPFAM" id="SSF52047">
    <property type="entry name" value="RNI-like"/>
    <property type="match status" value="1"/>
</dbReference>
<reference evidence="1 2" key="1">
    <citation type="submission" date="2023-04" db="EMBL/GenBank/DDBJ databases">
        <title>Genome of Basidiobolus ranarum AG-B5.</title>
        <authorList>
            <person name="Stajich J.E."/>
            <person name="Carter-House D."/>
            <person name="Gryganskyi A."/>
        </authorList>
    </citation>
    <scope>NUCLEOTIDE SEQUENCE [LARGE SCALE GENOMIC DNA]</scope>
    <source>
        <strain evidence="1 2">AG-B5</strain>
    </source>
</reference>
<evidence type="ECO:0000313" key="1">
    <source>
        <dbReference type="EMBL" id="KAK9688391.1"/>
    </source>
</evidence>
<evidence type="ECO:0000313" key="2">
    <source>
        <dbReference type="Proteomes" id="UP001479436"/>
    </source>
</evidence>
<organism evidence="1 2">
    <name type="scientific">Basidiobolus ranarum</name>
    <dbReference type="NCBI Taxonomy" id="34480"/>
    <lineage>
        <taxon>Eukaryota</taxon>
        <taxon>Fungi</taxon>
        <taxon>Fungi incertae sedis</taxon>
        <taxon>Zoopagomycota</taxon>
        <taxon>Entomophthoromycotina</taxon>
        <taxon>Basidiobolomycetes</taxon>
        <taxon>Basidiobolales</taxon>
        <taxon>Basidiobolaceae</taxon>
        <taxon>Basidiobolus</taxon>
    </lineage>
</organism>
<sequence length="481" mass="54743">MADFPPQCVGKILSWISKDYLTLHATSNVNKLWCQQALCFLYRHPWKYLPEELTLVNTSKEACPLVNLRIAKLCQTLINCVPIDSFNCLDQWEALRKTTSFKPLVDYCSYLREIDLTWLTSCSWNVNSDSLNESLEFFISIEVAEILAKYLWIEYGYKIRTLILARSIPLEQFLPPASPSPLTTLDIELVSFKSAHADLINSTWHSLQTFKITATVVDDAAVARVISHQTSMKKLVIRSMESYSIHHTIDALVKYHARSLTHLKLSMCILTLVETQDKLLFNAALSKLRHFSNLTSLKLMGWKLADNDIMYGVAPYLRKLSKFAFEEVPFNSRTCEAIMRAAGKNLLQATILTENQELGNSLVILAIHCPNLIYLDIQKMCYQSKHLLQCLKLWPHLKTLKLGSVENREPHIGDQIVNGIVTSLPQLEYLSMGPSKISELSLSYLASHSNLQCIRLNSFAYTFTRQQAHSLLGNRIAIDLI</sequence>
<dbReference type="Proteomes" id="UP001479436">
    <property type="component" value="Unassembled WGS sequence"/>
</dbReference>
<protein>
    <recommendedName>
        <fullName evidence="3">F-box domain-containing protein</fullName>
    </recommendedName>
</protein>
<evidence type="ECO:0008006" key="3">
    <source>
        <dbReference type="Google" id="ProtNLM"/>
    </source>
</evidence>
<comment type="caution">
    <text evidence="1">The sequence shown here is derived from an EMBL/GenBank/DDBJ whole genome shotgun (WGS) entry which is preliminary data.</text>
</comment>
<dbReference type="InterPro" id="IPR032675">
    <property type="entry name" value="LRR_dom_sf"/>
</dbReference>
<accession>A0ABR2VPJ4</accession>
<keyword evidence="2" id="KW-1185">Reference proteome</keyword>
<dbReference type="EMBL" id="JASJQH010008508">
    <property type="protein sequence ID" value="KAK9688391.1"/>
    <property type="molecule type" value="Genomic_DNA"/>
</dbReference>
<name>A0ABR2VPJ4_9FUNG</name>
<proteinExistence type="predicted"/>
<dbReference type="Gene3D" id="3.80.10.10">
    <property type="entry name" value="Ribonuclease Inhibitor"/>
    <property type="match status" value="1"/>
</dbReference>
<gene>
    <name evidence="1" type="ORF">K7432_014425</name>
</gene>